<dbReference type="InterPro" id="IPR002372">
    <property type="entry name" value="PQQ_rpt_dom"/>
</dbReference>
<dbReference type="Gene3D" id="2.40.10.480">
    <property type="match status" value="1"/>
</dbReference>
<dbReference type="SMART" id="SM00564">
    <property type="entry name" value="PQQ"/>
    <property type="match status" value="7"/>
</dbReference>
<evidence type="ECO:0000259" key="5">
    <source>
        <dbReference type="Pfam" id="PF13360"/>
    </source>
</evidence>
<evidence type="ECO:0000313" key="7">
    <source>
        <dbReference type="Proteomes" id="UP001430701"/>
    </source>
</evidence>
<dbReference type="InterPro" id="IPR011047">
    <property type="entry name" value="Quinoprotein_ADH-like_sf"/>
</dbReference>
<evidence type="ECO:0000256" key="3">
    <source>
        <dbReference type="ARBA" id="ARBA00023002"/>
    </source>
</evidence>
<feature type="region of interest" description="Disordered" evidence="4">
    <location>
        <begin position="1"/>
        <end position="26"/>
    </location>
</feature>
<organism evidence="6 7">
    <name type="scientific">Xylella taiwanensis</name>
    <dbReference type="NCBI Taxonomy" id="1444770"/>
    <lineage>
        <taxon>Bacteria</taxon>
        <taxon>Pseudomonadati</taxon>
        <taxon>Pseudomonadota</taxon>
        <taxon>Gammaproteobacteria</taxon>
        <taxon>Lysobacterales</taxon>
        <taxon>Lysobacteraceae</taxon>
        <taxon>Xylella</taxon>
    </lineage>
</organism>
<dbReference type="InterPro" id="IPR018391">
    <property type="entry name" value="PQQ_b-propeller_rpt"/>
</dbReference>
<feature type="compositionally biased region" description="Polar residues" evidence="4">
    <location>
        <begin position="1"/>
        <end position="15"/>
    </location>
</feature>
<dbReference type="PANTHER" id="PTHR32303:SF10">
    <property type="entry name" value="OUTER MEMBRANE PROTEIN ASSEMBLY FACTOR BAMB"/>
    <property type="match status" value="1"/>
</dbReference>
<dbReference type="SUPFAM" id="SSF50998">
    <property type="entry name" value="Quinoprotein alcohol dehydrogenase-like"/>
    <property type="match status" value="1"/>
</dbReference>
<dbReference type="PANTHER" id="PTHR32303">
    <property type="entry name" value="QUINOPROTEIN ALCOHOL DEHYDROGENASE (CYTOCHROME C)"/>
    <property type="match status" value="1"/>
</dbReference>
<reference evidence="6" key="1">
    <citation type="submission" date="2021-11" db="EMBL/GenBank/DDBJ databases">
        <title>Genome sequence of Xylella taiwanensis PLS432.</title>
        <authorList>
            <person name="Weng L.-W."/>
            <person name="Su C.-C."/>
            <person name="Tsai C.-W."/>
            <person name="Kuo C.-H."/>
        </authorList>
    </citation>
    <scope>NUCLEOTIDE SEQUENCE</scope>
    <source>
        <strain evidence="6">PLS432</strain>
    </source>
</reference>
<dbReference type="EMBL" id="JAJPPU010000001">
    <property type="protein sequence ID" value="MCD8472118.1"/>
    <property type="molecule type" value="Genomic_DNA"/>
</dbReference>
<dbReference type="RefSeq" id="WP_232120161.1">
    <property type="nucleotide sequence ID" value="NZ_JAJPPS010000001.1"/>
</dbReference>
<feature type="domain" description="Pyrrolo-quinoline quinone repeat" evidence="5">
    <location>
        <begin position="216"/>
        <end position="305"/>
    </location>
</feature>
<proteinExistence type="inferred from homology"/>
<feature type="domain" description="Pyrrolo-quinoline quinone repeat" evidence="5">
    <location>
        <begin position="330"/>
        <end position="412"/>
    </location>
</feature>
<dbReference type="Proteomes" id="UP001430701">
    <property type="component" value="Unassembled WGS sequence"/>
</dbReference>
<dbReference type="Pfam" id="PF13360">
    <property type="entry name" value="PQQ_2"/>
    <property type="match status" value="3"/>
</dbReference>
<accession>A0ABS8TRM2</accession>
<protein>
    <submittedName>
        <fullName evidence="6">PQQ-binding-like beta-propeller repeat protein</fullName>
    </submittedName>
</protein>
<sequence>MDTTFPTFPTQNSWPSAGGGTLNSNFQPDGPLINATTAIRLQVQWSLATPGGFPTAPTIENHSLYVSNSNGTLNKIDTELGSLLWSIPLSDYTGNLHSVSLNSTAIAPEGIVVGDQSSGTLLALHKTTGTLLWKTTIQPSLDAKITSPPTIDEDSVYVSVSSGKSPSSVAALDMKTGKLRWQSYAIPADALIRGPLALNSAKKRLYALTSSNGKVSSLTNTLLVLDTENGTLLWSRNLEKQASTVTDNADNNGVTLFTLQINGTTRDVVAIPEARGHYQVLDANNGTILWSIEVNPGSTNSIVGTSFNPYKSHIYVASNATDPQMHNAHYLTALDAATGTMLWNIKLPESSHINTKHNTGGGIASSPDIVYTSLPGGKITMVNANTGEILSSFDTQASIVSPPVIANDALYLGFAFTDNTGKLYKFTTQENVQISNLQRNQQRSLINRMSEQNDHHDEHDGDGSWSYSGSGSWSGSGGYGGAGDYSGGGAGGYSGGGAGGYSGNGAGGYSGGGAGGYSGNGAGGYNGGGAGGYSGSGAGGYSGGGAGGYSGNGAGGYNGGGAGGYSGSGAGDYSGGGAGGYSGNGAGGYGGGNYSGASRR</sequence>
<comment type="similarity">
    <text evidence="2">Belongs to the bacterial PQQ dehydrogenase family.</text>
</comment>
<dbReference type="Gene3D" id="2.130.10.10">
    <property type="entry name" value="YVTN repeat-like/Quinoprotein amine dehydrogenase"/>
    <property type="match status" value="1"/>
</dbReference>
<gene>
    <name evidence="6" type="ORF">LPH55_01190</name>
</gene>
<dbReference type="InterPro" id="IPR015943">
    <property type="entry name" value="WD40/YVTN_repeat-like_dom_sf"/>
</dbReference>
<evidence type="ECO:0000313" key="6">
    <source>
        <dbReference type="EMBL" id="MCD8472118.1"/>
    </source>
</evidence>
<keyword evidence="7" id="KW-1185">Reference proteome</keyword>
<feature type="domain" description="Pyrrolo-quinoline quinone repeat" evidence="5">
    <location>
        <begin position="43"/>
        <end position="215"/>
    </location>
</feature>
<comment type="caution">
    <text evidence="6">The sequence shown here is derived from an EMBL/GenBank/DDBJ whole genome shotgun (WGS) entry which is preliminary data.</text>
</comment>
<evidence type="ECO:0000256" key="1">
    <source>
        <dbReference type="ARBA" id="ARBA00001931"/>
    </source>
</evidence>
<comment type="cofactor">
    <cofactor evidence="1">
        <name>pyrroloquinoline quinone</name>
        <dbReference type="ChEBI" id="CHEBI:58442"/>
    </cofactor>
</comment>
<evidence type="ECO:0000256" key="4">
    <source>
        <dbReference type="SAM" id="MobiDB-lite"/>
    </source>
</evidence>
<evidence type="ECO:0000256" key="2">
    <source>
        <dbReference type="ARBA" id="ARBA00008156"/>
    </source>
</evidence>
<dbReference type="Gene3D" id="2.140.10.10">
    <property type="entry name" value="Quinoprotein alcohol dehydrogenase-like superfamily"/>
    <property type="match status" value="1"/>
</dbReference>
<keyword evidence="3" id="KW-0560">Oxidoreductase</keyword>
<name>A0ABS8TRM2_9GAMM</name>